<evidence type="ECO:0000313" key="3">
    <source>
        <dbReference type="Proteomes" id="UP001470230"/>
    </source>
</evidence>
<feature type="domain" description="RecA family profile 1" evidence="1">
    <location>
        <begin position="75"/>
        <end position="245"/>
    </location>
</feature>
<evidence type="ECO:0000259" key="1">
    <source>
        <dbReference type="PROSITE" id="PS50162"/>
    </source>
</evidence>
<dbReference type="InterPro" id="IPR013632">
    <property type="entry name" value="Rad51_C"/>
</dbReference>
<comment type="caution">
    <text evidence="2">The sequence shown here is derived from an EMBL/GenBank/DDBJ whole genome shotgun (WGS) entry which is preliminary data.</text>
</comment>
<dbReference type="SUPFAM" id="SSF52540">
    <property type="entry name" value="P-loop containing nucleoside triphosphate hydrolases"/>
    <property type="match status" value="1"/>
</dbReference>
<dbReference type="PANTHER" id="PTHR46487">
    <property type="entry name" value="DNA REPAIR PROTEIN XRCC3"/>
    <property type="match status" value="1"/>
</dbReference>
<sequence length="337" mass="37861">MNNDESVIAILDRELNIRKYQKILLDKCVLTPTKLFSTTLQTLSFQTNVPIDICEQVQNTVAKNTVPPITTVQSYEPKPRFYDPILDKFLPMPDSGIVELCGQASAGKSNIVYHLAIQERIHDPSRKVVIISTEGRVPLNRIRQIAECTESSFSADDIMNGILITEADTVDQLSEKVQTDLVNLFFAANEPPPSMVVIDSIASLFRIEYNISNSPERTRILFDITATLKWISATNNTLILVTNQATANMSSFSTNSNDWIPSLGYSWSNCINIRMRVTKTSLKHQISTLDTPIRTNPDEKHNFPSVVPVRTIYVEISPIKQNARTEFYIDKSGVHGL</sequence>
<protein>
    <submittedName>
        <fullName evidence="2">DNA repair protein xrcc3</fullName>
    </submittedName>
</protein>
<organism evidence="2 3">
    <name type="scientific">Tritrichomonas musculus</name>
    <dbReference type="NCBI Taxonomy" id="1915356"/>
    <lineage>
        <taxon>Eukaryota</taxon>
        <taxon>Metamonada</taxon>
        <taxon>Parabasalia</taxon>
        <taxon>Tritrichomonadida</taxon>
        <taxon>Tritrichomonadidae</taxon>
        <taxon>Tritrichomonas</taxon>
    </lineage>
</organism>
<dbReference type="InterPro" id="IPR020588">
    <property type="entry name" value="RecA_ATP-bd"/>
</dbReference>
<gene>
    <name evidence="2" type="ORF">M9Y10_001168</name>
</gene>
<dbReference type="PROSITE" id="PS50162">
    <property type="entry name" value="RECA_2"/>
    <property type="match status" value="1"/>
</dbReference>
<keyword evidence="3" id="KW-1185">Reference proteome</keyword>
<dbReference type="EMBL" id="JAPFFF010000001">
    <property type="protein sequence ID" value="KAK8898876.1"/>
    <property type="molecule type" value="Genomic_DNA"/>
</dbReference>
<dbReference type="Pfam" id="PF08423">
    <property type="entry name" value="Rad51"/>
    <property type="match status" value="1"/>
</dbReference>
<dbReference type="Proteomes" id="UP001470230">
    <property type="component" value="Unassembled WGS sequence"/>
</dbReference>
<dbReference type="PANTHER" id="PTHR46487:SF1">
    <property type="entry name" value="DNA REPAIR PROTEIN XRCC3"/>
    <property type="match status" value="1"/>
</dbReference>
<dbReference type="Gene3D" id="3.40.50.300">
    <property type="entry name" value="P-loop containing nucleotide triphosphate hydrolases"/>
    <property type="match status" value="1"/>
</dbReference>
<name>A0ABR2L7A1_9EUKA</name>
<proteinExistence type="predicted"/>
<accession>A0ABR2L7A1</accession>
<dbReference type="InterPro" id="IPR027417">
    <property type="entry name" value="P-loop_NTPase"/>
</dbReference>
<reference evidence="2 3" key="1">
    <citation type="submission" date="2024-04" db="EMBL/GenBank/DDBJ databases">
        <title>Tritrichomonas musculus Genome.</title>
        <authorList>
            <person name="Alves-Ferreira E."/>
            <person name="Grigg M."/>
            <person name="Lorenzi H."/>
            <person name="Galac M."/>
        </authorList>
    </citation>
    <scope>NUCLEOTIDE SEQUENCE [LARGE SCALE GENOMIC DNA]</scope>
    <source>
        <strain evidence="2 3">EAF2021</strain>
    </source>
</reference>
<evidence type="ECO:0000313" key="2">
    <source>
        <dbReference type="EMBL" id="KAK8898876.1"/>
    </source>
</evidence>